<dbReference type="Proteomes" id="UP001281147">
    <property type="component" value="Unassembled WGS sequence"/>
</dbReference>
<sequence length="226" mass="25889">MAWTSNKINRALSFTPITHETFEWYHHSSTTEAKEKSSRGQWKPSVDGRTVQPILNPFITRLIEDVSASTSIRVKHIRISVESVANDFDADGNVEEELALDAPARRLVCDYWTRQWQKAYGFNFRRTMHDVTLLGDRRFRKSTIVQDLDINQDADSGVYLGRFLHAVSQVSTCQPKNRKTNKQLKATQNTIEVVGGEEWRVCKKSVDALKGWAMLSLLETDTEEVE</sequence>
<evidence type="ECO:0000313" key="1">
    <source>
        <dbReference type="EMBL" id="KAK3709602.1"/>
    </source>
</evidence>
<accession>A0ACC3N584</accession>
<organism evidence="1 2">
    <name type="scientific">Vermiconidia calcicola</name>
    <dbReference type="NCBI Taxonomy" id="1690605"/>
    <lineage>
        <taxon>Eukaryota</taxon>
        <taxon>Fungi</taxon>
        <taxon>Dikarya</taxon>
        <taxon>Ascomycota</taxon>
        <taxon>Pezizomycotina</taxon>
        <taxon>Dothideomycetes</taxon>
        <taxon>Dothideomycetidae</taxon>
        <taxon>Mycosphaerellales</taxon>
        <taxon>Extremaceae</taxon>
        <taxon>Vermiconidia</taxon>
    </lineage>
</organism>
<proteinExistence type="predicted"/>
<evidence type="ECO:0000313" key="2">
    <source>
        <dbReference type="Proteomes" id="UP001281147"/>
    </source>
</evidence>
<keyword evidence="2" id="KW-1185">Reference proteome</keyword>
<reference evidence="1" key="1">
    <citation type="submission" date="2023-07" db="EMBL/GenBank/DDBJ databases">
        <title>Black Yeasts Isolated from many extreme environments.</title>
        <authorList>
            <person name="Coleine C."/>
            <person name="Stajich J.E."/>
            <person name="Selbmann L."/>
        </authorList>
    </citation>
    <scope>NUCLEOTIDE SEQUENCE</scope>
    <source>
        <strain evidence="1">CCFEE 5714</strain>
    </source>
</reference>
<gene>
    <name evidence="1" type="ORF">LTR37_010823</name>
</gene>
<protein>
    <submittedName>
        <fullName evidence="1">Uncharacterized protein</fullName>
    </submittedName>
</protein>
<name>A0ACC3N584_9PEZI</name>
<dbReference type="EMBL" id="JAUTXU010000091">
    <property type="protein sequence ID" value="KAK3709602.1"/>
    <property type="molecule type" value="Genomic_DNA"/>
</dbReference>
<comment type="caution">
    <text evidence="1">The sequence shown here is derived from an EMBL/GenBank/DDBJ whole genome shotgun (WGS) entry which is preliminary data.</text>
</comment>